<evidence type="ECO:0000313" key="2">
    <source>
        <dbReference type="EMBL" id="AWM14366.1"/>
    </source>
</evidence>
<keyword evidence="3" id="KW-1185">Reference proteome</keyword>
<protein>
    <recommendedName>
        <fullName evidence="1">DUF2007 domain-containing protein</fullName>
    </recommendedName>
</protein>
<accession>A0A2U8QWY1</accession>
<dbReference type="Proteomes" id="UP000245429">
    <property type="component" value="Chromosome"/>
</dbReference>
<gene>
    <name evidence="2" type="ORF">DI487_11215</name>
</gene>
<dbReference type="AlphaFoldDB" id="A0A2U8QWY1"/>
<dbReference type="Pfam" id="PF09413">
    <property type="entry name" value="DUF2007"/>
    <property type="match status" value="1"/>
</dbReference>
<name>A0A2U8QWY1_9FLAO</name>
<feature type="domain" description="DUF2007" evidence="1">
    <location>
        <begin position="7"/>
        <end position="66"/>
    </location>
</feature>
<proteinExistence type="predicted"/>
<organism evidence="2 3">
    <name type="scientific">Flavobacterium sediminis</name>
    <dbReference type="NCBI Taxonomy" id="2201181"/>
    <lineage>
        <taxon>Bacteria</taxon>
        <taxon>Pseudomonadati</taxon>
        <taxon>Bacteroidota</taxon>
        <taxon>Flavobacteriia</taxon>
        <taxon>Flavobacteriales</taxon>
        <taxon>Flavobacteriaceae</taxon>
        <taxon>Flavobacterium</taxon>
    </lineage>
</organism>
<reference evidence="2 3" key="1">
    <citation type="submission" date="2018-05" db="EMBL/GenBank/DDBJ databases">
        <title>Flavobacterium sp. MEBiC07310.</title>
        <authorList>
            <person name="Baek K."/>
        </authorList>
    </citation>
    <scope>NUCLEOTIDE SEQUENCE [LARGE SCALE GENOMIC DNA]</scope>
    <source>
        <strain evidence="2 3">MEBiC07310</strain>
    </source>
</reference>
<dbReference type="KEGG" id="fse:DI487_11215"/>
<sequence length="68" mass="7663">MEEIKIFSGSEIEALAVKQQLEERGIEPIVKNGYESARLAGFGNTDAAVELYVTEEEYEKIKDILDKL</sequence>
<dbReference type="InterPro" id="IPR018551">
    <property type="entry name" value="DUF2007"/>
</dbReference>
<evidence type="ECO:0000313" key="3">
    <source>
        <dbReference type="Proteomes" id="UP000245429"/>
    </source>
</evidence>
<dbReference type="OrthoDB" id="1372890at2"/>
<dbReference type="RefSeq" id="WP_109569726.1">
    <property type="nucleotide sequence ID" value="NZ_CP029463.1"/>
</dbReference>
<dbReference type="EMBL" id="CP029463">
    <property type="protein sequence ID" value="AWM14366.1"/>
    <property type="molecule type" value="Genomic_DNA"/>
</dbReference>
<evidence type="ECO:0000259" key="1">
    <source>
        <dbReference type="Pfam" id="PF09413"/>
    </source>
</evidence>